<evidence type="ECO:0000313" key="2">
    <source>
        <dbReference type="EMBL" id="KAA0054609.1"/>
    </source>
</evidence>
<dbReference type="Proteomes" id="UP000321393">
    <property type="component" value="Unassembled WGS sequence"/>
</dbReference>
<reference evidence="4 5" key="1">
    <citation type="submission" date="2019-08" db="EMBL/GenBank/DDBJ databases">
        <title>Draft genome sequences of two oriental melons (Cucumis melo L. var makuwa).</title>
        <authorList>
            <person name="Kwon S.-Y."/>
        </authorList>
    </citation>
    <scope>NUCLEOTIDE SEQUENCE [LARGE SCALE GENOMIC DNA]</scope>
    <source>
        <strain evidence="5">cv. Chang Bougi</strain>
        <strain evidence="4">cv. SW 3</strain>
        <tissue evidence="3">Leaf</tissue>
    </source>
</reference>
<dbReference type="PANTHER" id="PTHR35317:SF23">
    <property type="entry name" value="OS04G0629600 PROTEIN"/>
    <property type="match status" value="1"/>
</dbReference>
<evidence type="ECO:0000313" key="5">
    <source>
        <dbReference type="Proteomes" id="UP000321947"/>
    </source>
</evidence>
<dbReference type="Pfam" id="PF14223">
    <property type="entry name" value="Retrotran_gag_2"/>
    <property type="match status" value="1"/>
</dbReference>
<protein>
    <submittedName>
        <fullName evidence="3">Gag-pol polyprotein</fullName>
    </submittedName>
</protein>
<gene>
    <name evidence="3" type="ORF">E5676_scaffold22G00460</name>
    <name evidence="2" type="ORF">E6C27_scaffold24G004100</name>
</gene>
<proteinExistence type="predicted"/>
<dbReference type="OrthoDB" id="7920740at2759"/>
<dbReference type="EMBL" id="SSTE01008830">
    <property type="protein sequence ID" value="KAA0054609.1"/>
    <property type="molecule type" value="Genomic_DNA"/>
</dbReference>
<organism evidence="3 5">
    <name type="scientific">Cucumis melo var. makuwa</name>
    <name type="common">Oriental melon</name>
    <dbReference type="NCBI Taxonomy" id="1194695"/>
    <lineage>
        <taxon>Eukaryota</taxon>
        <taxon>Viridiplantae</taxon>
        <taxon>Streptophyta</taxon>
        <taxon>Embryophyta</taxon>
        <taxon>Tracheophyta</taxon>
        <taxon>Spermatophyta</taxon>
        <taxon>Magnoliopsida</taxon>
        <taxon>eudicotyledons</taxon>
        <taxon>Gunneridae</taxon>
        <taxon>Pentapetalae</taxon>
        <taxon>rosids</taxon>
        <taxon>fabids</taxon>
        <taxon>Cucurbitales</taxon>
        <taxon>Cucurbitaceae</taxon>
        <taxon>Benincaseae</taxon>
        <taxon>Cucumis</taxon>
    </lineage>
</organism>
<dbReference type="Proteomes" id="UP000321947">
    <property type="component" value="Unassembled WGS sequence"/>
</dbReference>
<evidence type="ECO:0000256" key="1">
    <source>
        <dbReference type="SAM" id="MobiDB-lite"/>
    </source>
</evidence>
<evidence type="ECO:0000313" key="4">
    <source>
        <dbReference type="Proteomes" id="UP000321393"/>
    </source>
</evidence>
<feature type="region of interest" description="Disordered" evidence="1">
    <location>
        <begin position="123"/>
        <end position="167"/>
    </location>
</feature>
<accession>A0A5D3DVN4</accession>
<sequence>MSEDEFVAEYNERVLEIANKSFNLGEKIPESKIVQKVLRSLPGKFDMKVTTIEETRDITKLKLDELFGSLLTFEMAISNRENKNGKGVAFKSVYEEESTDSKSPSEAKCPTFLRKQKKNFRATLSDEDTNDSEEDDGGLRSPTGPPVWHGYRYDSSDSTRSSQPDCLSVSSGYATDQFVLGVPLGHRRPDFVPMGVHVARVWERANYWAGAKVRARASWRATISDRGEP</sequence>
<dbReference type="AlphaFoldDB" id="A0A5D3DVN4"/>
<dbReference type="PANTHER" id="PTHR35317">
    <property type="entry name" value="OS04G0629600 PROTEIN"/>
    <property type="match status" value="1"/>
</dbReference>
<dbReference type="EMBL" id="SSTD01002678">
    <property type="protein sequence ID" value="TYK27572.1"/>
    <property type="molecule type" value="Genomic_DNA"/>
</dbReference>
<feature type="compositionally biased region" description="Acidic residues" evidence="1">
    <location>
        <begin position="125"/>
        <end position="136"/>
    </location>
</feature>
<evidence type="ECO:0000313" key="3">
    <source>
        <dbReference type="EMBL" id="TYK27572.1"/>
    </source>
</evidence>
<name>A0A5D3DVN4_CUCMM</name>
<comment type="caution">
    <text evidence="3">The sequence shown here is derived from an EMBL/GenBank/DDBJ whole genome shotgun (WGS) entry which is preliminary data.</text>
</comment>